<dbReference type="Proteomes" id="UP000051568">
    <property type="component" value="Unassembled WGS sequence"/>
</dbReference>
<dbReference type="GO" id="GO:0008967">
    <property type="term" value="F:phosphoglycolate phosphatase activity"/>
    <property type="evidence" value="ECO:0007669"/>
    <property type="project" value="TreeGrafter"/>
</dbReference>
<dbReference type="GO" id="GO:0006281">
    <property type="term" value="P:DNA repair"/>
    <property type="evidence" value="ECO:0007669"/>
    <property type="project" value="TreeGrafter"/>
</dbReference>
<dbReference type="GO" id="GO:0005829">
    <property type="term" value="C:cytosol"/>
    <property type="evidence" value="ECO:0007669"/>
    <property type="project" value="TreeGrafter"/>
</dbReference>
<dbReference type="Pfam" id="PF13419">
    <property type="entry name" value="HAD_2"/>
    <property type="match status" value="1"/>
</dbReference>
<proteinExistence type="predicted"/>
<dbReference type="SFLD" id="SFLDG01129">
    <property type="entry name" value="C1.5:_HAD__Beta-PGM__Phosphata"/>
    <property type="match status" value="1"/>
</dbReference>
<dbReference type="AlphaFoldDB" id="A0A0R2IKA1"/>
<protein>
    <submittedName>
        <fullName evidence="1">Phosphatase</fullName>
    </submittedName>
</protein>
<dbReference type="InterPro" id="IPR023198">
    <property type="entry name" value="PGP-like_dom2"/>
</dbReference>
<dbReference type="SUPFAM" id="SSF56784">
    <property type="entry name" value="HAD-like"/>
    <property type="match status" value="1"/>
</dbReference>
<dbReference type="InterPro" id="IPR023214">
    <property type="entry name" value="HAD_sf"/>
</dbReference>
<sequence length="206" mass="23117">MYQVILFDVDNTLLKTDEAVWATVQSVFGRMHIPVTKTQTRQLMGLSAVEVFKKLGSPDPAQTVVDYGQEFLHHQDLVREFTGIDALFAKLHTKRTKVGIVTSKTRYGWQSQVAKYPFAKDTDQVVVAEDTSKHKPNPEPLLAGMAKFPDIVKEQFLYVGDAQYDLQAAHAAGIDFGNAKWGAIPNADFKEAEYIFETPLEILELL</sequence>
<dbReference type="Gene3D" id="1.10.150.240">
    <property type="entry name" value="Putative phosphatase, domain 2"/>
    <property type="match status" value="1"/>
</dbReference>
<dbReference type="PATRIC" id="fig|319652.3.peg.1996"/>
<dbReference type="RefSeq" id="WP_057752105.1">
    <property type="nucleotide sequence ID" value="NZ_BJVH01000006.1"/>
</dbReference>
<evidence type="ECO:0000313" key="1">
    <source>
        <dbReference type="EMBL" id="KRN65455.1"/>
    </source>
</evidence>
<dbReference type="EMBL" id="JQBR01000009">
    <property type="protein sequence ID" value="KRN65455.1"/>
    <property type="molecule type" value="Genomic_DNA"/>
</dbReference>
<dbReference type="InterPro" id="IPR036412">
    <property type="entry name" value="HAD-like_sf"/>
</dbReference>
<evidence type="ECO:0000313" key="2">
    <source>
        <dbReference type="Proteomes" id="UP000051568"/>
    </source>
</evidence>
<name>A0A0R2IKA1_9LACO</name>
<comment type="caution">
    <text evidence="1">The sequence shown here is derived from an EMBL/GenBank/DDBJ whole genome shotgun (WGS) entry which is preliminary data.</text>
</comment>
<dbReference type="SFLD" id="SFLDS00003">
    <property type="entry name" value="Haloacid_Dehalogenase"/>
    <property type="match status" value="1"/>
</dbReference>
<dbReference type="PANTHER" id="PTHR43434:SF26">
    <property type="entry name" value="PYROPHOSPHATASE PPAX"/>
    <property type="match status" value="1"/>
</dbReference>
<dbReference type="InterPro" id="IPR041492">
    <property type="entry name" value="HAD_2"/>
</dbReference>
<accession>A0A0R2IKA1</accession>
<organism evidence="1 2">
    <name type="scientific">Pediococcus cellicola</name>
    <dbReference type="NCBI Taxonomy" id="319652"/>
    <lineage>
        <taxon>Bacteria</taxon>
        <taxon>Bacillati</taxon>
        <taxon>Bacillota</taxon>
        <taxon>Bacilli</taxon>
        <taxon>Lactobacillales</taxon>
        <taxon>Lactobacillaceae</taxon>
        <taxon>Pediococcus</taxon>
    </lineage>
</organism>
<dbReference type="Gene3D" id="3.40.50.1000">
    <property type="entry name" value="HAD superfamily/HAD-like"/>
    <property type="match status" value="1"/>
</dbReference>
<dbReference type="InterPro" id="IPR050155">
    <property type="entry name" value="HAD-like_hydrolase_sf"/>
</dbReference>
<gene>
    <name evidence="1" type="ORF">IV80_GL001961</name>
</gene>
<keyword evidence="2" id="KW-1185">Reference proteome</keyword>
<dbReference type="PANTHER" id="PTHR43434">
    <property type="entry name" value="PHOSPHOGLYCOLATE PHOSPHATASE"/>
    <property type="match status" value="1"/>
</dbReference>
<dbReference type="OrthoDB" id="9792518at2"/>
<reference evidence="1 2" key="1">
    <citation type="journal article" date="2015" name="Genome Announc.">
        <title>Expanding the biotechnology potential of lactobacilli through comparative genomics of 213 strains and associated genera.</title>
        <authorList>
            <person name="Sun Z."/>
            <person name="Harris H.M."/>
            <person name="McCann A."/>
            <person name="Guo C."/>
            <person name="Argimon S."/>
            <person name="Zhang W."/>
            <person name="Yang X."/>
            <person name="Jeffery I.B."/>
            <person name="Cooney J.C."/>
            <person name="Kagawa T.F."/>
            <person name="Liu W."/>
            <person name="Song Y."/>
            <person name="Salvetti E."/>
            <person name="Wrobel A."/>
            <person name="Rasinkangas P."/>
            <person name="Parkhill J."/>
            <person name="Rea M.C."/>
            <person name="O'Sullivan O."/>
            <person name="Ritari J."/>
            <person name="Douillard F.P."/>
            <person name="Paul Ross R."/>
            <person name="Yang R."/>
            <person name="Briner A.E."/>
            <person name="Felis G.E."/>
            <person name="de Vos W.M."/>
            <person name="Barrangou R."/>
            <person name="Klaenhammer T.R."/>
            <person name="Caufield P.W."/>
            <person name="Cui Y."/>
            <person name="Zhang H."/>
            <person name="O'Toole P.W."/>
        </authorList>
    </citation>
    <scope>NUCLEOTIDE SEQUENCE [LARGE SCALE GENOMIC DNA]</scope>
    <source>
        <strain evidence="1 2">DSM 17757</strain>
    </source>
</reference>
<dbReference type="STRING" id="319652.IV80_GL001961"/>